<keyword evidence="1" id="KW-0472">Membrane</keyword>
<name>A0A1M5M8V7_9FLAO</name>
<feature type="transmembrane region" description="Helical" evidence="1">
    <location>
        <begin position="260"/>
        <end position="279"/>
    </location>
</feature>
<dbReference type="STRING" id="1416778.SAMN05443633_12151"/>
<feature type="transmembrane region" description="Helical" evidence="1">
    <location>
        <begin position="217"/>
        <end position="234"/>
    </location>
</feature>
<dbReference type="NCBIfam" id="TIGR04370">
    <property type="entry name" value="glyco_rpt_poly"/>
    <property type="match status" value="1"/>
</dbReference>
<keyword evidence="3" id="KW-1185">Reference proteome</keyword>
<dbReference type="EMBL" id="FQUT01000021">
    <property type="protein sequence ID" value="SHG73661.1"/>
    <property type="molecule type" value="Genomic_DNA"/>
</dbReference>
<evidence type="ECO:0000313" key="3">
    <source>
        <dbReference type="Proteomes" id="UP000184518"/>
    </source>
</evidence>
<feature type="transmembrane region" description="Helical" evidence="1">
    <location>
        <begin position="59"/>
        <end position="78"/>
    </location>
</feature>
<feature type="transmembrane region" description="Helical" evidence="1">
    <location>
        <begin position="240"/>
        <end position="255"/>
    </location>
</feature>
<feature type="transmembrane region" description="Helical" evidence="1">
    <location>
        <begin position="401"/>
        <end position="422"/>
    </location>
</feature>
<accession>A0A1M5M8V7</accession>
<feature type="transmembrane region" description="Helical" evidence="1">
    <location>
        <begin position="30"/>
        <end position="47"/>
    </location>
</feature>
<organism evidence="2 3">
    <name type="scientific">Chryseobacterium arachidis</name>
    <dbReference type="NCBI Taxonomy" id="1416778"/>
    <lineage>
        <taxon>Bacteria</taxon>
        <taxon>Pseudomonadati</taxon>
        <taxon>Bacteroidota</taxon>
        <taxon>Flavobacteriia</taxon>
        <taxon>Flavobacteriales</taxon>
        <taxon>Weeksellaceae</taxon>
        <taxon>Chryseobacterium group</taxon>
        <taxon>Chryseobacterium</taxon>
    </lineage>
</organism>
<feature type="transmembrane region" description="Helical" evidence="1">
    <location>
        <begin position="371"/>
        <end position="389"/>
    </location>
</feature>
<reference evidence="3" key="1">
    <citation type="submission" date="2016-11" db="EMBL/GenBank/DDBJ databases">
        <authorList>
            <person name="Varghese N."/>
            <person name="Submissions S."/>
        </authorList>
    </citation>
    <scope>NUCLEOTIDE SEQUENCE [LARGE SCALE GENOMIC DNA]</scope>
    <source>
        <strain evidence="3">DSM 27619</strain>
    </source>
</reference>
<evidence type="ECO:0000313" key="2">
    <source>
        <dbReference type="EMBL" id="SHG73661.1"/>
    </source>
</evidence>
<feature type="transmembrane region" description="Helical" evidence="1">
    <location>
        <begin position="428"/>
        <end position="446"/>
    </location>
</feature>
<dbReference type="AlphaFoldDB" id="A0A1M5M8V7"/>
<feature type="transmembrane region" description="Helical" evidence="1">
    <location>
        <begin position="135"/>
        <end position="157"/>
    </location>
</feature>
<keyword evidence="1" id="KW-1133">Transmembrane helix</keyword>
<feature type="transmembrane region" description="Helical" evidence="1">
    <location>
        <begin position="190"/>
        <end position="210"/>
    </location>
</feature>
<feature type="transmembrane region" description="Helical" evidence="1">
    <location>
        <begin position="93"/>
        <end position="114"/>
    </location>
</feature>
<dbReference type="RefSeq" id="WP_072964041.1">
    <property type="nucleotide sequence ID" value="NZ_FQUT01000021.1"/>
</dbReference>
<dbReference type="Proteomes" id="UP000184518">
    <property type="component" value="Unassembled WGS sequence"/>
</dbReference>
<dbReference type="OrthoDB" id="8229713at2"/>
<evidence type="ECO:0000256" key="1">
    <source>
        <dbReference type="SAM" id="Phobius"/>
    </source>
</evidence>
<gene>
    <name evidence="2" type="ORF">SAMN05443633_12151</name>
</gene>
<sequence>MTRFIWVLISVLCVAAMFFAGKDSVYFSDKIFFTSSIIQVISIYNIFSRESEPYSLEKMFYLFSLFFFGIAPLLQSYANSKFWYYRPLREDEYFFMNILILFIIVLYKIIYNFFRKTIAHSKTQNKFSNFKIGDKISFFNAIILIAISSMSFIIVFASNNFNIVPMLIRGGELVADALKNVEQDESPTKWLIVNNFVRPMSIMCFLYYAISKEKNKVIFAILGILAIITCFPAAVPRFAAAAMYIPVILVLISFVRKKNVFSLLFIGGLLFLFPFLNIFRNFGSSSGEEEFKLDFKMFTEPHFDTYQNFALLISNDIISYGRQLLGVFLFWVPRSVWPDKPPGTGAYTAEKLNFFFSNVAANYFAEGYVNFGYLGIIIFLIFLAYQTALVDKTYWETKRTIIGDFFSVLYAISLGFLFFILRGDLLSSVAYMFGFLFAAIFVYKITTFRIKNYK</sequence>
<protein>
    <submittedName>
        <fullName evidence="2">Oligosaccharide repeat unit polymerase</fullName>
    </submittedName>
</protein>
<keyword evidence="1" id="KW-0812">Transmembrane</keyword>
<proteinExistence type="predicted"/>